<evidence type="ECO:0000313" key="4">
    <source>
        <dbReference type="EMBL" id="OCB74104.1"/>
    </source>
</evidence>
<evidence type="ECO:0000259" key="2">
    <source>
        <dbReference type="Pfam" id="PF07510"/>
    </source>
</evidence>
<feature type="domain" description="GmrSD restriction endonucleases C-terminal" evidence="2">
    <location>
        <begin position="416"/>
        <end position="549"/>
    </location>
</feature>
<keyword evidence="7" id="KW-1185">Reference proteome</keyword>
<evidence type="ECO:0000313" key="3">
    <source>
        <dbReference type="EMBL" id="GEL09521.1"/>
    </source>
</evidence>
<dbReference type="Pfam" id="PF07510">
    <property type="entry name" value="GmrSD_C"/>
    <property type="match status" value="1"/>
</dbReference>
<dbReference type="Pfam" id="PF03235">
    <property type="entry name" value="GmrSD_N"/>
    <property type="match status" value="1"/>
</dbReference>
<reference evidence="5 7" key="3">
    <citation type="submission" date="2016-10" db="EMBL/GenBank/DDBJ databases">
        <authorList>
            <person name="Varghese N."/>
            <person name="Submissions S."/>
        </authorList>
    </citation>
    <scope>NUCLEOTIDE SEQUENCE [LARGE SCALE GENOMIC DNA]</scope>
    <source>
        <strain evidence="5 7">Gm-149</strain>
    </source>
</reference>
<evidence type="ECO:0000259" key="1">
    <source>
        <dbReference type="Pfam" id="PF03235"/>
    </source>
</evidence>
<dbReference type="PANTHER" id="PTHR35149:SF2">
    <property type="entry name" value="DUF262 DOMAIN-CONTAINING PROTEIN"/>
    <property type="match status" value="1"/>
</dbReference>
<sequence>MSQFITLNTIIGNGKSYEVPIYQRDYSWGKDDWEDLWNDIAEIPTDKIHYLGYLVLQPIKDGEQSFWIIDGQQRLTTLSILTIAVTALLNKWTEEDIDSKDNKIRAEKITERYLGNYSLSKLNLDPKLKLNRNNDDYYKSWLLKLRQPTALAKLKPSQRLLQKAFNYFFDELDNKFKDNKSGADLADFLEKIIGNGIVFTQIIVDNDLDAFKVFETLNARGVKLSTADLLKNYLFKLTHQLGEIDLDEAERRWQNITNTIQSNDLTTFIRHYWNSKYKLERQPTLFKAIKREINSAEKAFQFLNDLEDISIYYTAFNNPNDELWDKDEKASLKLLNLLNVSTCFSLMLSSLKNLSRAEYKIILKELSIITFRYNLSDLNPNEAERIFSKVANDISNKNIKNAKDSIIALKSIYVIDDNFEQIFSTISINTRRKKDLAKYILVKIENQIANKDYQPEEAVSTIEHILPENPGGIWDESFPVEIQEDYIYRLGNYSLLESNINNKLGNNMPFSEKLEKYKKSSYKLSNEYCNYEKFTPKEISLRQEKIAKIAKGIWRSTFLQSLA</sequence>
<gene>
    <name evidence="4" type="ORF">FBGL_02855</name>
    <name evidence="3" type="ORF">FGL01_02600</name>
    <name evidence="5" type="ORF">SAMN05192550_1478</name>
</gene>
<name>A0A1B9DWN3_9FLAO</name>
<dbReference type="EMBL" id="LVEO01000004">
    <property type="protein sequence ID" value="OCB74104.1"/>
    <property type="molecule type" value="Genomic_DNA"/>
</dbReference>
<accession>A0A1B9DWN3</accession>
<dbReference type="PANTHER" id="PTHR35149">
    <property type="entry name" value="SLL5132 PROTEIN"/>
    <property type="match status" value="1"/>
</dbReference>
<dbReference type="AlphaFoldDB" id="A0A1B9DWN3"/>
<dbReference type="OrthoDB" id="9798761at2"/>
<dbReference type="Proteomes" id="UP000093226">
    <property type="component" value="Unassembled WGS sequence"/>
</dbReference>
<evidence type="ECO:0000313" key="6">
    <source>
        <dbReference type="Proteomes" id="UP000093226"/>
    </source>
</evidence>
<dbReference type="InterPro" id="IPR011089">
    <property type="entry name" value="GmrSD_C"/>
</dbReference>
<feature type="domain" description="GmrSD restriction endonucleases N-terminal" evidence="1">
    <location>
        <begin position="8"/>
        <end position="235"/>
    </location>
</feature>
<reference evidence="6" key="1">
    <citation type="submission" date="2016-03" db="EMBL/GenBank/DDBJ databases">
        <title>Draft genome sequence of Paenibacillus glacialis DSM 22343.</title>
        <authorList>
            <person name="Shin S.-K."/>
            <person name="Yi H."/>
        </authorList>
    </citation>
    <scope>NUCLEOTIDE SEQUENCE [LARGE SCALE GENOMIC DNA]</scope>
    <source>
        <strain evidence="6">NBRC 105008</strain>
    </source>
</reference>
<dbReference type="EMBL" id="FNEO01000001">
    <property type="protein sequence ID" value="SDJ03801.1"/>
    <property type="molecule type" value="Genomic_DNA"/>
</dbReference>
<comment type="caution">
    <text evidence="4">The sequence shown here is derived from an EMBL/GenBank/DDBJ whole genome shotgun (WGS) entry which is preliminary data.</text>
</comment>
<dbReference type="Proteomes" id="UP000182367">
    <property type="component" value="Unassembled WGS sequence"/>
</dbReference>
<evidence type="ECO:0000313" key="5">
    <source>
        <dbReference type="EMBL" id="SDJ03801.1"/>
    </source>
</evidence>
<dbReference type="Proteomes" id="UP000321579">
    <property type="component" value="Unassembled WGS sequence"/>
</dbReference>
<dbReference type="RefSeq" id="WP_066324859.1">
    <property type="nucleotide sequence ID" value="NZ_BJVF01000001.1"/>
</dbReference>
<reference evidence="3 8" key="4">
    <citation type="submission" date="2019-07" db="EMBL/GenBank/DDBJ databases">
        <title>Whole genome shotgun sequence of Flavobacterium glycines NBRC 105008.</title>
        <authorList>
            <person name="Hosoyama A."/>
            <person name="Uohara A."/>
            <person name="Ohji S."/>
            <person name="Ichikawa N."/>
        </authorList>
    </citation>
    <scope>NUCLEOTIDE SEQUENCE [LARGE SCALE GENOMIC DNA]</scope>
    <source>
        <strain evidence="3 8">NBRC 105008</strain>
    </source>
</reference>
<reference evidence="4" key="2">
    <citation type="submission" date="2016-03" db="EMBL/GenBank/DDBJ databases">
        <authorList>
            <person name="Ploux O."/>
        </authorList>
    </citation>
    <scope>NUCLEOTIDE SEQUENCE</scope>
    <source>
        <strain evidence="4">NBRC 105008</strain>
    </source>
</reference>
<dbReference type="EMBL" id="BJVF01000001">
    <property type="protein sequence ID" value="GEL09521.1"/>
    <property type="molecule type" value="Genomic_DNA"/>
</dbReference>
<proteinExistence type="predicted"/>
<dbReference type="InterPro" id="IPR004919">
    <property type="entry name" value="GmrSD_N"/>
</dbReference>
<protein>
    <submittedName>
        <fullName evidence="5">Uncharacterized conserved protein, contains ParB-like and HNH nuclease domains</fullName>
    </submittedName>
</protein>
<evidence type="ECO:0000313" key="7">
    <source>
        <dbReference type="Proteomes" id="UP000182367"/>
    </source>
</evidence>
<evidence type="ECO:0000313" key="8">
    <source>
        <dbReference type="Proteomes" id="UP000321579"/>
    </source>
</evidence>
<dbReference type="STRING" id="551990.SAMN05192550_1478"/>
<organism evidence="4 6">
    <name type="scientific">Flavobacterium glycines</name>
    <dbReference type="NCBI Taxonomy" id="551990"/>
    <lineage>
        <taxon>Bacteria</taxon>
        <taxon>Pseudomonadati</taxon>
        <taxon>Bacteroidota</taxon>
        <taxon>Flavobacteriia</taxon>
        <taxon>Flavobacteriales</taxon>
        <taxon>Flavobacteriaceae</taxon>
        <taxon>Flavobacterium</taxon>
    </lineage>
</organism>